<sequence length="295" mass="33360">MPSRGLGRGLQALMAHPLGRSQPDLEQGEKIHWISPELLVCHPFQPRQRIDPQELEELAASIEKQGILQPLVARSVEGRYEIIAGQRRWQAARRLGLKEVPVILREATDRELLEFALVENLQRSDLNPIEEARAYRLLLEKFGATQEEIADRVGKSRASVANTLRLLALPAELQKLLEEGKLTTGHAKALLSLEDEELQKELAAQILAQGWTVRQAEARVAHLREPLGGKPRVKRPSSKDRSPTHWERKLQESLGRRVEISPLSEGGWIKLYYYSDSDLEELLRLLGVSTEEDVP</sequence>
<keyword evidence="2" id="KW-0159">Chromosome partition</keyword>
<dbReference type="Pfam" id="PF17762">
    <property type="entry name" value="HTH_ParB"/>
    <property type="match status" value="1"/>
</dbReference>
<dbReference type="PANTHER" id="PTHR33375">
    <property type="entry name" value="CHROMOSOME-PARTITIONING PROTEIN PARB-RELATED"/>
    <property type="match status" value="1"/>
</dbReference>
<gene>
    <name evidence="6" type="primary">parB</name>
    <name evidence="6" type="ORF">MPNT_10139</name>
</gene>
<dbReference type="FunFam" id="1.10.10.2830:FF:000001">
    <property type="entry name" value="Chromosome partitioning protein ParB"/>
    <property type="match status" value="1"/>
</dbReference>
<dbReference type="Gene3D" id="3.90.1530.30">
    <property type="match status" value="1"/>
</dbReference>
<dbReference type="SUPFAM" id="SSF110849">
    <property type="entry name" value="ParB/Sulfiredoxin"/>
    <property type="match status" value="1"/>
</dbReference>
<evidence type="ECO:0000256" key="4">
    <source>
        <dbReference type="SAM" id="MobiDB-lite"/>
    </source>
</evidence>
<feature type="compositionally biased region" description="Basic and acidic residues" evidence="4">
    <location>
        <begin position="237"/>
        <end position="247"/>
    </location>
</feature>
<dbReference type="InterPro" id="IPR004437">
    <property type="entry name" value="ParB/RepB/Spo0J"/>
</dbReference>
<dbReference type="NCBIfam" id="TIGR00180">
    <property type="entry name" value="parB_part"/>
    <property type="match status" value="1"/>
</dbReference>
<evidence type="ECO:0000313" key="6">
    <source>
        <dbReference type="EMBL" id="CAF0689187.1"/>
    </source>
</evidence>
<dbReference type="EMBL" id="CAJNOB010000001">
    <property type="protein sequence ID" value="CAF0689187.1"/>
    <property type="molecule type" value="Genomic_DNA"/>
</dbReference>
<dbReference type="InterPro" id="IPR050336">
    <property type="entry name" value="Chromosome_partition/occlusion"/>
</dbReference>
<dbReference type="GO" id="GO:0003677">
    <property type="term" value="F:DNA binding"/>
    <property type="evidence" value="ECO:0007669"/>
    <property type="project" value="UniProtKB-KW"/>
</dbReference>
<dbReference type="RefSeq" id="WP_174581643.1">
    <property type="nucleotide sequence ID" value="NZ_CAJNOB010000001.1"/>
</dbReference>
<dbReference type="CDD" id="cd16393">
    <property type="entry name" value="SPO0J_N"/>
    <property type="match status" value="1"/>
</dbReference>
<dbReference type="InterPro" id="IPR003115">
    <property type="entry name" value="ParB_N"/>
</dbReference>
<evidence type="ECO:0000256" key="2">
    <source>
        <dbReference type="ARBA" id="ARBA00022829"/>
    </source>
</evidence>
<protein>
    <submittedName>
        <fullName evidence="6">Putative chromosome-partitioning protein ParB</fullName>
    </submittedName>
</protein>
<reference evidence="6" key="1">
    <citation type="submission" date="2021-02" db="EMBL/GenBank/DDBJ databases">
        <authorList>
            <person name="Cremers G."/>
            <person name="Picone N."/>
        </authorList>
    </citation>
    <scope>NUCLEOTIDE SEQUENCE</scope>
    <source>
        <strain evidence="6">PQ17</strain>
    </source>
</reference>
<dbReference type="PANTHER" id="PTHR33375:SF1">
    <property type="entry name" value="CHROMOSOME-PARTITIONING PROTEIN PARB-RELATED"/>
    <property type="match status" value="1"/>
</dbReference>
<evidence type="ECO:0000256" key="1">
    <source>
        <dbReference type="ARBA" id="ARBA00006295"/>
    </source>
</evidence>
<feature type="region of interest" description="Disordered" evidence="4">
    <location>
        <begin position="224"/>
        <end position="247"/>
    </location>
</feature>
<dbReference type="InterPro" id="IPR041468">
    <property type="entry name" value="HTH_ParB/Spo0J"/>
</dbReference>
<accession>A0A8J2BIH3</accession>
<proteinExistence type="inferred from homology"/>
<evidence type="ECO:0000256" key="3">
    <source>
        <dbReference type="ARBA" id="ARBA00023125"/>
    </source>
</evidence>
<dbReference type="AlphaFoldDB" id="A0A8J2BIH3"/>
<keyword evidence="7" id="KW-1185">Reference proteome</keyword>
<evidence type="ECO:0000313" key="7">
    <source>
        <dbReference type="Proteomes" id="UP000663859"/>
    </source>
</evidence>
<organism evidence="6 7">
    <name type="scientific">Candidatus Methylacidithermus pantelleriae</name>
    <dbReference type="NCBI Taxonomy" id="2744239"/>
    <lineage>
        <taxon>Bacteria</taxon>
        <taxon>Pseudomonadati</taxon>
        <taxon>Verrucomicrobiota</taxon>
        <taxon>Methylacidiphilae</taxon>
        <taxon>Methylacidiphilales</taxon>
        <taxon>Methylacidiphilaceae</taxon>
        <taxon>Candidatus Methylacidithermus</taxon>
    </lineage>
</organism>
<evidence type="ECO:0000259" key="5">
    <source>
        <dbReference type="SMART" id="SM00470"/>
    </source>
</evidence>
<comment type="caution">
    <text evidence="6">The sequence shown here is derived from an EMBL/GenBank/DDBJ whole genome shotgun (WGS) entry which is preliminary data.</text>
</comment>
<comment type="similarity">
    <text evidence="1">Belongs to the ParB family.</text>
</comment>
<dbReference type="Proteomes" id="UP000663859">
    <property type="component" value="Unassembled WGS sequence"/>
</dbReference>
<dbReference type="GO" id="GO:0005694">
    <property type="term" value="C:chromosome"/>
    <property type="evidence" value="ECO:0007669"/>
    <property type="project" value="TreeGrafter"/>
</dbReference>
<keyword evidence="3" id="KW-0238">DNA-binding</keyword>
<dbReference type="Pfam" id="PF02195">
    <property type="entry name" value="ParB_N"/>
    <property type="match status" value="1"/>
</dbReference>
<dbReference type="Gene3D" id="1.10.10.2830">
    <property type="match status" value="1"/>
</dbReference>
<dbReference type="GO" id="GO:0007059">
    <property type="term" value="P:chromosome segregation"/>
    <property type="evidence" value="ECO:0007669"/>
    <property type="project" value="UniProtKB-KW"/>
</dbReference>
<name>A0A8J2BIH3_9BACT</name>
<dbReference type="SMART" id="SM00470">
    <property type="entry name" value="ParB"/>
    <property type="match status" value="1"/>
</dbReference>
<dbReference type="InterPro" id="IPR036086">
    <property type="entry name" value="ParB/Sulfiredoxin_sf"/>
</dbReference>
<dbReference type="SUPFAM" id="SSF109709">
    <property type="entry name" value="KorB DNA-binding domain-like"/>
    <property type="match status" value="1"/>
</dbReference>
<feature type="domain" description="ParB-like N-terminal" evidence="5">
    <location>
        <begin position="32"/>
        <end position="121"/>
    </location>
</feature>
<dbReference type="FunFam" id="3.90.1530.30:FF:000001">
    <property type="entry name" value="Chromosome partitioning protein ParB"/>
    <property type="match status" value="1"/>
</dbReference>